<name>A0A3N0AS77_9ACTN</name>
<protein>
    <recommendedName>
        <fullName evidence="1">N-acetyltransferase domain-containing protein</fullName>
    </recommendedName>
</protein>
<gene>
    <name evidence="2" type="ORF">DMP10_07580</name>
</gene>
<dbReference type="InterPro" id="IPR000182">
    <property type="entry name" value="GNAT_dom"/>
</dbReference>
<dbReference type="Proteomes" id="UP000278327">
    <property type="component" value="Unassembled WGS sequence"/>
</dbReference>
<dbReference type="Pfam" id="PF13508">
    <property type="entry name" value="Acetyltransf_7"/>
    <property type="match status" value="1"/>
</dbReference>
<organism evidence="2 3">
    <name type="scientific">Adlercreutzia equolifaciens subsp. celatus DSM 18785</name>
    <dbReference type="NCBI Taxonomy" id="1121021"/>
    <lineage>
        <taxon>Bacteria</taxon>
        <taxon>Bacillati</taxon>
        <taxon>Actinomycetota</taxon>
        <taxon>Coriobacteriia</taxon>
        <taxon>Eggerthellales</taxon>
        <taxon>Eggerthellaceae</taxon>
        <taxon>Adlercreutzia</taxon>
    </lineage>
</organism>
<comment type="caution">
    <text evidence="2">The sequence shown here is derived from an EMBL/GenBank/DDBJ whole genome shotgun (WGS) entry which is preliminary data.</text>
</comment>
<proteinExistence type="predicted"/>
<sequence length="144" mass="15483">MSDVPFTLRDARESDLAYLNAYAAAEGMDDLPSAENVRVAVNEDDVPVGFLRLQQGSNGAAHVNPVVSCATWRGWGVGRALMEEALASHGELRLVARAASVPFYRALGFGELSWDAIAPEIAVDCDGCELRGECCPLPMGKKMR</sequence>
<dbReference type="RefSeq" id="WP_117284722.1">
    <property type="nucleotide sequence ID" value="NZ_JAMTCE010000002.1"/>
</dbReference>
<dbReference type="SUPFAM" id="SSF55729">
    <property type="entry name" value="Acyl-CoA N-acyltransferases (Nat)"/>
    <property type="match status" value="1"/>
</dbReference>
<evidence type="ECO:0000259" key="1">
    <source>
        <dbReference type="PROSITE" id="PS51186"/>
    </source>
</evidence>
<keyword evidence="3" id="KW-1185">Reference proteome</keyword>
<dbReference type="CDD" id="cd04301">
    <property type="entry name" value="NAT_SF"/>
    <property type="match status" value="1"/>
</dbReference>
<reference evidence="2 3" key="1">
    <citation type="journal article" date="2019" name="Microbiol. Resour. Announc.">
        <title>Draft Genome Sequences of Type Strains of Gordonibacter faecihominis, Paraeggerthella hongkongensis, Parvibacter caecicola,Slackia equolifaciens, Slackia faecicanis, and Slackia isoflavoniconvertens.</title>
        <authorList>
            <person name="Danylec N."/>
            <person name="Stoll D.A."/>
            <person name="Dotsch A."/>
            <person name="Huch M."/>
        </authorList>
    </citation>
    <scope>NUCLEOTIDE SEQUENCE [LARGE SCALE GENOMIC DNA]</scope>
    <source>
        <strain evidence="2 3">DSM 18785</strain>
    </source>
</reference>
<dbReference type="EMBL" id="QICA01000012">
    <property type="protein sequence ID" value="RNL37490.1"/>
    <property type="molecule type" value="Genomic_DNA"/>
</dbReference>
<dbReference type="GO" id="GO:0016747">
    <property type="term" value="F:acyltransferase activity, transferring groups other than amino-acyl groups"/>
    <property type="evidence" value="ECO:0007669"/>
    <property type="project" value="InterPro"/>
</dbReference>
<dbReference type="PROSITE" id="PS51186">
    <property type="entry name" value="GNAT"/>
    <property type="match status" value="1"/>
</dbReference>
<evidence type="ECO:0000313" key="2">
    <source>
        <dbReference type="EMBL" id="RNL37490.1"/>
    </source>
</evidence>
<accession>A0A3N0AS77</accession>
<evidence type="ECO:0000313" key="3">
    <source>
        <dbReference type="Proteomes" id="UP000278327"/>
    </source>
</evidence>
<dbReference type="AlphaFoldDB" id="A0A3N0AS77"/>
<dbReference type="Gene3D" id="3.40.630.30">
    <property type="match status" value="1"/>
</dbReference>
<feature type="domain" description="N-acetyltransferase" evidence="1">
    <location>
        <begin position="6"/>
        <end position="144"/>
    </location>
</feature>
<dbReference type="InterPro" id="IPR016181">
    <property type="entry name" value="Acyl_CoA_acyltransferase"/>
</dbReference>